<dbReference type="CDD" id="cd06581">
    <property type="entry name" value="TM_PBP1_LivM_like"/>
    <property type="match status" value="1"/>
</dbReference>
<name>A0A081G3I2_9GAMM</name>
<dbReference type="RefSeq" id="WP_036182758.1">
    <property type="nucleotide sequence ID" value="NZ_JMQN01000011.1"/>
</dbReference>
<evidence type="ECO:0000256" key="5">
    <source>
        <dbReference type="ARBA" id="ARBA00023136"/>
    </source>
</evidence>
<evidence type="ECO:0000256" key="4">
    <source>
        <dbReference type="ARBA" id="ARBA00022989"/>
    </source>
</evidence>
<evidence type="ECO:0000313" key="7">
    <source>
        <dbReference type="EMBL" id="KEA65337.1"/>
    </source>
</evidence>
<keyword evidence="2" id="KW-1003">Cell membrane</keyword>
<dbReference type="InterPro" id="IPR043428">
    <property type="entry name" value="LivM-like"/>
</dbReference>
<dbReference type="PANTHER" id="PTHR30482:SF17">
    <property type="entry name" value="ABC TRANSPORTER ATP-BINDING PROTEIN"/>
    <property type="match status" value="1"/>
</dbReference>
<feature type="transmembrane region" description="Helical" evidence="6">
    <location>
        <begin position="167"/>
        <end position="186"/>
    </location>
</feature>
<dbReference type="Proteomes" id="UP000028252">
    <property type="component" value="Unassembled WGS sequence"/>
</dbReference>
<evidence type="ECO:0000313" key="8">
    <source>
        <dbReference type="Proteomes" id="UP000028252"/>
    </source>
</evidence>
<dbReference type="PATRIC" id="fig|1232683.4.peg.289"/>
<keyword evidence="4 6" id="KW-1133">Transmembrane helix</keyword>
<feature type="transmembrane region" description="Helical" evidence="6">
    <location>
        <begin position="64"/>
        <end position="81"/>
    </location>
</feature>
<dbReference type="InterPro" id="IPR001851">
    <property type="entry name" value="ABC_transp_permease"/>
</dbReference>
<comment type="subcellular location">
    <subcellularLocation>
        <location evidence="1">Cell inner membrane</location>
        <topology evidence="1">Multi-pass membrane protein</topology>
    </subcellularLocation>
</comment>
<feature type="transmembrane region" description="Helical" evidence="6">
    <location>
        <begin position="114"/>
        <end position="131"/>
    </location>
</feature>
<feature type="transmembrane region" description="Helical" evidence="6">
    <location>
        <begin position="207"/>
        <end position="233"/>
    </location>
</feature>
<dbReference type="GO" id="GO:0015658">
    <property type="term" value="F:branched-chain amino acid transmembrane transporter activity"/>
    <property type="evidence" value="ECO:0007669"/>
    <property type="project" value="InterPro"/>
</dbReference>
<organism evidence="7 8">
    <name type="scientific">Marinobacterium lacunae</name>
    <dbReference type="NCBI Taxonomy" id="1232683"/>
    <lineage>
        <taxon>Bacteria</taxon>
        <taxon>Pseudomonadati</taxon>
        <taxon>Pseudomonadota</taxon>
        <taxon>Gammaproteobacteria</taxon>
        <taxon>Oceanospirillales</taxon>
        <taxon>Oceanospirillaceae</taxon>
        <taxon>Marinobacterium</taxon>
    </lineage>
</organism>
<keyword evidence="3 6" id="KW-0812">Transmembrane</keyword>
<sequence>MLFNKRTERYFVWVFFPLALLMPLFLEQNTFYVSKLTTVMIFAIFVMSLDYLVGRCGLITLGHAMFYGLGGYIFVIIAPEYEAVNFWVYTFYICVIAALVALIIGFLVLRTSGIYMIMITLAFAQMAFYYFSDSIDFGGNDGVFIYVKPDTSIFGISLFDLDNPIHFYYLCLLSLFNTLFFFRLVIRSRFGRVIDSIHENPGRTTALGYNVFVFRLMAYTMASALGAYAGYLFTLQYGFVNPSMLAWTTSGSALVMSILGGMGSIYGAILGTLVYEGLHYVLEHLTEHWLLFMGALIILMVILFKNGIAGYLEKLLEKRS</sequence>
<dbReference type="eggNOG" id="COG4177">
    <property type="taxonomic scope" value="Bacteria"/>
</dbReference>
<evidence type="ECO:0000256" key="3">
    <source>
        <dbReference type="ARBA" id="ARBA00022692"/>
    </source>
</evidence>
<gene>
    <name evidence="7" type="ORF">ADIMK_0294</name>
</gene>
<dbReference type="OrthoDB" id="9034298at2"/>
<dbReference type="AlphaFoldDB" id="A0A081G3I2"/>
<proteinExistence type="predicted"/>
<dbReference type="STRING" id="1232683.ADIMK_0294"/>
<feature type="transmembrane region" description="Helical" evidence="6">
    <location>
        <begin position="87"/>
        <end position="109"/>
    </location>
</feature>
<evidence type="ECO:0000256" key="2">
    <source>
        <dbReference type="ARBA" id="ARBA00022475"/>
    </source>
</evidence>
<feature type="transmembrane region" description="Helical" evidence="6">
    <location>
        <begin position="253"/>
        <end position="278"/>
    </location>
</feature>
<feature type="transmembrane region" description="Helical" evidence="6">
    <location>
        <begin position="290"/>
        <end position="312"/>
    </location>
</feature>
<protein>
    <submittedName>
        <fullName evidence="7">Benzoate transport, inner-membrane translocator</fullName>
    </submittedName>
</protein>
<accession>A0A081G3I2</accession>
<dbReference type="GO" id="GO:0005886">
    <property type="term" value="C:plasma membrane"/>
    <property type="evidence" value="ECO:0007669"/>
    <property type="project" value="UniProtKB-SubCell"/>
</dbReference>
<feature type="transmembrane region" description="Helical" evidence="6">
    <location>
        <begin position="10"/>
        <end position="26"/>
    </location>
</feature>
<keyword evidence="8" id="KW-1185">Reference proteome</keyword>
<keyword evidence="5 6" id="KW-0472">Membrane</keyword>
<reference evidence="7 8" key="1">
    <citation type="submission" date="2014-04" db="EMBL/GenBank/DDBJ databases">
        <title>Marinobacterium kochiensis sp. nov., isolated from sediment sample collected from Kochi backwaters in Kerala, India.</title>
        <authorList>
            <person name="Singh A."/>
            <person name="Pinnaka A.K."/>
        </authorList>
    </citation>
    <scope>NUCLEOTIDE SEQUENCE [LARGE SCALE GENOMIC DNA]</scope>
    <source>
        <strain evidence="7 8">AK27</strain>
    </source>
</reference>
<evidence type="ECO:0000256" key="6">
    <source>
        <dbReference type="SAM" id="Phobius"/>
    </source>
</evidence>
<dbReference type="EMBL" id="JMQN01000011">
    <property type="protein sequence ID" value="KEA65337.1"/>
    <property type="molecule type" value="Genomic_DNA"/>
</dbReference>
<comment type="caution">
    <text evidence="7">The sequence shown here is derived from an EMBL/GenBank/DDBJ whole genome shotgun (WGS) entry which is preliminary data.</text>
</comment>
<evidence type="ECO:0000256" key="1">
    <source>
        <dbReference type="ARBA" id="ARBA00004429"/>
    </source>
</evidence>
<dbReference type="Pfam" id="PF02653">
    <property type="entry name" value="BPD_transp_2"/>
    <property type="match status" value="1"/>
</dbReference>
<feature type="transmembrane region" description="Helical" evidence="6">
    <location>
        <begin position="32"/>
        <end position="52"/>
    </location>
</feature>
<dbReference type="PANTHER" id="PTHR30482">
    <property type="entry name" value="HIGH-AFFINITY BRANCHED-CHAIN AMINO ACID TRANSPORT SYSTEM PERMEASE"/>
    <property type="match status" value="1"/>
</dbReference>